<dbReference type="AlphaFoldDB" id="A0A1M7TFJ0"/>
<dbReference type="EMBL" id="FRDL01000006">
    <property type="protein sequence ID" value="SHN69466.1"/>
    <property type="molecule type" value="Genomic_DNA"/>
</dbReference>
<reference evidence="2 3" key="1">
    <citation type="submission" date="2016-12" db="EMBL/GenBank/DDBJ databases">
        <authorList>
            <person name="Song W.-J."/>
            <person name="Kurnit D.M."/>
        </authorList>
    </citation>
    <scope>NUCLEOTIDE SEQUENCE [LARGE SCALE GENOMIC DNA]</scope>
    <source>
        <strain evidence="2 3">CGMCC 1.10808</strain>
    </source>
</reference>
<sequence>MTDPRDRLPQRARLLLAFHAFNLAAALALIAFALR</sequence>
<evidence type="ECO:0000256" key="1">
    <source>
        <dbReference type="SAM" id="Phobius"/>
    </source>
</evidence>
<evidence type="ECO:0000313" key="2">
    <source>
        <dbReference type="EMBL" id="SHN69466.1"/>
    </source>
</evidence>
<protein>
    <submittedName>
        <fullName evidence="2">Uncharacterized protein</fullName>
    </submittedName>
</protein>
<accession>A0A1M7TFJ0</accession>
<keyword evidence="3" id="KW-1185">Reference proteome</keyword>
<keyword evidence="1" id="KW-1133">Transmembrane helix</keyword>
<organism evidence="2 3">
    <name type="scientific">Oceanicella actignis</name>
    <dbReference type="NCBI Taxonomy" id="1189325"/>
    <lineage>
        <taxon>Bacteria</taxon>
        <taxon>Pseudomonadati</taxon>
        <taxon>Pseudomonadota</taxon>
        <taxon>Alphaproteobacteria</taxon>
        <taxon>Rhodobacterales</taxon>
        <taxon>Paracoccaceae</taxon>
        <taxon>Oceanicella</taxon>
    </lineage>
</organism>
<feature type="transmembrane region" description="Helical" evidence="1">
    <location>
        <begin position="12"/>
        <end position="34"/>
    </location>
</feature>
<proteinExistence type="predicted"/>
<dbReference type="Proteomes" id="UP000184066">
    <property type="component" value="Unassembled WGS sequence"/>
</dbReference>
<gene>
    <name evidence="2" type="ORF">SAMN05216200_10673</name>
</gene>
<evidence type="ECO:0000313" key="3">
    <source>
        <dbReference type="Proteomes" id="UP000184066"/>
    </source>
</evidence>
<keyword evidence="1" id="KW-0812">Transmembrane</keyword>
<name>A0A1M7TFJ0_9RHOB</name>
<keyword evidence="1" id="KW-0472">Membrane</keyword>